<evidence type="ECO:0000256" key="3">
    <source>
        <dbReference type="ARBA" id="ARBA00022679"/>
    </source>
</evidence>
<dbReference type="PANTHER" id="PTHR43290:SF2">
    <property type="entry name" value="MEVALONATE KINASE"/>
    <property type="match status" value="1"/>
</dbReference>
<dbReference type="Gene3D" id="3.30.70.890">
    <property type="entry name" value="GHMP kinase, C-terminal domain"/>
    <property type="match status" value="1"/>
</dbReference>
<protein>
    <recommendedName>
        <fullName evidence="11">Mevalonate kinase</fullName>
        <shortName evidence="11">MK</shortName>
        <shortName evidence="11">MVK</shortName>
        <ecNumber evidence="11">2.7.1.36</ecNumber>
    </recommendedName>
</protein>
<dbReference type="SUPFAM" id="SSF54211">
    <property type="entry name" value="Ribosomal protein S5 domain 2-like"/>
    <property type="match status" value="1"/>
</dbReference>
<keyword evidence="2 11" id="KW-0444">Lipid biosynthesis</keyword>
<dbReference type="InterPro" id="IPR006205">
    <property type="entry name" value="Mev_gal_kin"/>
</dbReference>
<dbReference type="GO" id="GO:0019287">
    <property type="term" value="P:isopentenyl diphosphate biosynthetic process, mevalonate pathway"/>
    <property type="evidence" value="ECO:0007669"/>
    <property type="project" value="UniProtKB-UniRule"/>
</dbReference>
<dbReference type="UniPathway" id="UPA00057">
    <property type="reaction ID" value="UER00098"/>
</dbReference>
<comment type="catalytic activity">
    <reaction evidence="11">
        <text>(R)-mevalonate + ATP = (R)-5-phosphomevalonate + ADP + H(+)</text>
        <dbReference type="Rhea" id="RHEA:17065"/>
        <dbReference type="ChEBI" id="CHEBI:15378"/>
        <dbReference type="ChEBI" id="CHEBI:30616"/>
        <dbReference type="ChEBI" id="CHEBI:36464"/>
        <dbReference type="ChEBI" id="CHEBI:58146"/>
        <dbReference type="ChEBI" id="CHEBI:456216"/>
        <dbReference type="EC" id="2.7.1.36"/>
    </reaction>
</comment>
<comment type="caution">
    <text evidence="11">Lacks conserved residue(s) required for the propagation of feature annotation.</text>
</comment>
<dbReference type="GO" id="GO:0004496">
    <property type="term" value="F:mevalonate kinase activity"/>
    <property type="evidence" value="ECO:0007669"/>
    <property type="project" value="UniProtKB-UniRule"/>
</dbReference>
<name>A0A7C2YCY4_9CREN</name>
<dbReference type="InterPro" id="IPR022937">
    <property type="entry name" value="Mevalonate_kinase_arc"/>
</dbReference>
<feature type="domain" description="GHMP kinase N-terminal" evidence="12">
    <location>
        <begin position="82"/>
        <end position="168"/>
    </location>
</feature>
<dbReference type="InterPro" id="IPR013750">
    <property type="entry name" value="GHMP_kinase_C_dom"/>
</dbReference>
<evidence type="ECO:0000256" key="1">
    <source>
        <dbReference type="ARBA" id="ARBA00022490"/>
    </source>
</evidence>
<keyword evidence="4 11" id="KW-0547">Nucleotide-binding</keyword>
<keyword evidence="1 11" id="KW-0963">Cytoplasm</keyword>
<dbReference type="HAMAP" id="MF_00217">
    <property type="entry name" value="Mevalonate_kinase"/>
    <property type="match status" value="1"/>
</dbReference>
<sequence>MKVMASAPGKVTLFGEHAVVYGHPALVVAIEKRVKAIAESRNDDVIKISARDLRVPGIVISYIGNEVVLETDYGMVLPAIAYINKAIELTAKELGVKRGVNVEIKSEMPVGAGLGTSAAVAVSTIASYAAVNGYSLSREEIARLGWEVEKEVQGIASPMDTSITSLGGYLKIKYGSNSVERIQLKVEGELPLIIGYVEREAKTKDMVAMVRERMQKYPEIYEGIMKMIGHVVERAEASLLRGELKELGFLMNLNHSLLDALGVSTRRLNELVHVARDSGAYGAKLTGAGGGGCVIALVPEKGEIVETAMKLHGSMVLRTKLGADGVKVEEVDGKRLD</sequence>
<dbReference type="EMBL" id="DSFE01000007">
    <property type="protein sequence ID" value="HEU97279.1"/>
    <property type="molecule type" value="Genomic_DNA"/>
</dbReference>
<gene>
    <name evidence="11 14" type="primary">mvk</name>
    <name evidence="14" type="ORF">ENO36_00280</name>
</gene>
<feature type="active site" description="Proton acceptor" evidence="11">
    <location>
        <position position="160"/>
    </location>
</feature>
<comment type="subcellular location">
    <subcellularLocation>
        <location evidence="11">Cytoplasm</location>
    </subcellularLocation>
</comment>
<dbReference type="InterPro" id="IPR014721">
    <property type="entry name" value="Ribsml_uS5_D2-typ_fold_subgr"/>
</dbReference>
<comment type="pathway">
    <text evidence="10 11">Isoprenoid biosynthesis; isopentenyl diphosphate biosynthesis via mevalonate pathway; isopentenyl diphosphate from (R)-mevalonate: step 1/3.</text>
</comment>
<evidence type="ECO:0000256" key="10">
    <source>
        <dbReference type="ARBA" id="ARBA00029438"/>
    </source>
</evidence>
<dbReference type="EC" id="2.7.1.36" evidence="11"/>
<reference evidence="14" key="1">
    <citation type="journal article" date="2020" name="mSystems">
        <title>Genome- and Community-Level Interaction Insights into Carbon Utilization and Element Cycling Functions of Hydrothermarchaeota in Hydrothermal Sediment.</title>
        <authorList>
            <person name="Zhou Z."/>
            <person name="Liu Y."/>
            <person name="Xu W."/>
            <person name="Pan J."/>
            <person name="Luo Z.H."/>
            <person name="Li M."/>
        </authorList>
    </citation>
    <scope>NUCLEOTIDE SEQUENCE [LARGE SCALE GENOMIC DNA]</scope>
    <source>
        <strain evidence="14">SpSt-1259</strain>
    </source>
</reference>
<dbReference type="Gene3D" id="3.30.230.10">
    <property type="match status" value="1"/>
</dbReference>
<evidence type="ECO:0000256" key="8">
    <source>
        <dbReference type="ARBA" id="ARBA00023098"/>
    </source>
</evidence>
<dbReference type="InterPro" id="IPR020568">
    <property type="entry name" value="Ribosomal_Su5_D2-typ_SF"/>
</dbReference>
<evidence type="ECO:0000259" key="12">
    <source>
        <dbReference type="Pfam" id="PF00288"/>
    </source>
</evidence>
<comment type="cofactor">
    <cofactor evidence="11">
        <name>Mg(2+)</name>
        <dbReference type="ChEBI" id="CHEBI:18420"/>
    </cofactor>
</comment>
<dbReference type="InterPro" id="IPR006204">
    <property type="entry name" value="GHMP_kinase_N_dom"/>
</dbReference>
<evidence type="ECO:0000256" key="2">
    <source>
        <dbReference type="ARBA" id="ARBA00022516"/>
    </source>
</evidence>
<organism evidence="14">
    <name type="scientific">Fervidicoccus fontis</name>
    <dbReference type="NCBI Taxonomy" id="683846"/>
    <lineage>
        <taxon>Archaea</taxon>
        <taxon>Thermoproteota</taxon>
        <taxon>Thermoprotei</taxon>
        <taxon>Fervidicoccales</taxon>
        <taxon>Fervidicoccaceae</taxon>
        <taxon>Fervidicoccus</taxon>
    </lineage>
</organism>
<dbReference type="Pfam" id="PF00288">
    <property type="entry name" value="GHMP_kinases_N"/>
    <property type="match status" value="1"/>
</dbReference>
<dbReference type="SUPFAM" id="SSF55060">
    <property type="entry name" value="GHMP Kinase, C-terminal domain"/>
    <property type="match status" value="1"/>
</dbReference>
<dbReference type="Pfam" id="PF08544">
    <property type="entry name" value="GHMP_kinases_C"/>
    <property type="match status" value="1"/>
</dbReference>
<dbReference type="PRINTS" id="PR00959">
    <property type="entry name" value="MEVGALKINASE"/>
</dbReference>
<comment type="similarity">
    <text evidence="11">Belongs to the GHMP kinase family. Mevalonate kinase subfamily.</text>
</comment>
<evidence type="ECO:0000256" key="4">
    <source>
        <dbReference type="ARBA" id="ARBA00022741"/>
    </source>
</evidence>
<keyword evidence="9 11" id="KW-0414">Isoprene biosynthesis</keyword>
<accession>A0A7C2YCY4</accession>
<dbReference type="InterPro" id="IPR036554">
    <property type="entry name" value="GHMP_kinase_C_sf"/>
</dbReference>
<keyword evidence="7 11" id="KW-0460">Magnesium</keyword>
<dbReference type="GO" id="GO:0000287">
    <property type="term" value="F:magnesium ion binding"/>
    <property type="evidence" value="ECO:0007669"/>
    <property type="project" value="UniProtKB-UniRule"/>
</dbReference>
<keyword evidence="3 11" id="KW-0808">Transferase</keyword>
<comment type="subunit">
    <text evidence="11">Homodimer.</text>
</comment>
<proteinExistence type="inferred from homology"/>
<evidence type="ECO:0000256" key="7">
    <source>
        <dbReference type="ARBA" id="ARBA00022842"/>
    </source>
</evidence>
<dbReference type="AlphaFoldDB" id="A0A7C2YCY4"/>
<dbReference type="PANTHER" id="PTHR43290">
    <property type="entry name" value="MEVALONATE KINASE"/>
    <property type="match status" value="1"/>
</dbReference>
<dbReference type="GO" id="GO:0005524">
    <property type="term" value="F:ATP binding"/>
    <property type="evidence" value="ECO:0007669"/>
    <property type="project" value="UniProtKB-UniRule"/>
</dbReference>
<feature type="domain" description="GHMP kinase C-terminal" evidence="13">
    <location>
        <begin position="237"/>
        <end position="309"/>
    </location>
</feature>
<evidence type="ECO:0000256" key="5">
    <source>
        <dbReference type="ARBA" id="ARBA00022777"/>
    </source>
</evidence>
<evidence type="ECO:0000256" key="6">
    <source>
        <dbReference type="ARBA" id="ARBA00022840"/>
    </source>
</evidence>
<dbReference type="NCBIfam" id="TIGR00549">
    <property type="entry name" value="mevalon_kin"/>
    <property type="match status" value="1"/>
</dbReference>
<keyword evidence="6 11" id="KW-0067">ATP-binding</keyword>
<evidence type="ECO:0000259" key="13">
    <source>
        <dbReference type="Pfam" id="PF08544"/>
    </source>
</evidence>
<comment type="function">
    <text evidence="11">Catalyzes the phosphorylation of (R)-mevalonate (MVA) to (R)-mevalonate 5-phosphate (MVAP). Functions in the mevalonate (MVA) pathway leading to isopentenyl diphosphate (IPP), a key precursor for the biosynthesis of isoprenoid compounds such as archaeal membrane lipids.</text>
</comment>
<evidence type="ECO:0000313" key="14">
    <source>
        <dbReference type="EMBL" id="HEU97279.1"/>
    </source>
</evidence>
<dbReference type="Proteomes" id="UP000885664">
    <property type="component" value="Unassembled WGS sequence"/>
</dbReference>
<comment type="caution">
    <text evidence="14">The sequence shown here is derived from an EMBL/GenBank/DDBJ whole genome shotgun (WGS) entry which is preliminary data.</text>
</comment>
<keyword evidence="8 11" id="KW-0443">Lipid metabolism</keyword>
<evidence type="ECO:0000256" key="9">
    <source>
        <dbReference type="ARBA" id="ARBA00023229"/>
    </source>
</evidence>
<keyword evidence="5 11" id="KW-0418">Kinase</keyword>
<dbReference type="GO" id="GO:0005829">
    <property type="term" value="C:cytosol"/>
    <property type="evidence" value="ECO:0007669"/>
    <property type="project" value="TreeGrafter"/>
</dbReference>
<evidence type="ECO:0000256" key="11">
    <source>
        <dbReference type="HAMAP-Rule" id="MF_00217"/>
    </source>
</evidence>